<evidence type="ECO:0000313" key="4">
    <source>
        <dbReference type="EMBL" id="CAD8883133.1"/>
    </source>
</evidence>
<sequence length="508" mass="57474">MRMIPITADDFRPTDVFLGMPGRTTLRGNLQFRKSAQERKEQYRNAADRDERKKLIYEIINDIHSMDPPGRFLMRHMKTYWYEPSLDLTFVKINHTMRAKLRKAPPRKKTSTEKPNELKKKTTEQRNQTMTQFKAVSTEIGQSNYRVRQCLASERPPEESKKSLHEATSTNVNHALKCATQQPPTSEICSSKIQYVSSESKPNFSERCHESDSQKIQLTSIAKSLVKDDGPSSKANFSQINQTEMSQLHQPSNLERSLAKLNCQSVQTTVTGTIQSVRTEPRQVLTSERTLAKRDGPSTDAFSTEKKHACVYQKTEPSVTRSNDQLTEIPSRQRNLTTKFHLHETSTSEELPGVRSDVFIGSSLTSMKPPYFSQLDQLSTLGSFLRTREELSAGALFDQLKASLRSQLVQPSIIKSNDLLNDTSLNQEYPVLESQLCQPSLMVKESKKKEALFKKLGETISPQILSLTQPSSEFLFAKENQLLTGEASTRVPELCQSSTGVGMENKDL</sequence>
<name>A0A6U5FH61_9STRA</name>
<dbReference type="AlphaFoldDB" id="A0A6U5FH61"/>
<dbReference type="EMBL" id="HBFR01014151">
    <property type="protein sequence ID" value="CAD8883132.1"/>
    <property type="molecule type" value="Transcribed_RNA"/>
</dbReference>
<dbReference type="EMBL" id="HBFR01014152">
    <property type="protein sequence ID" value="CAD8883133.1"/>
    <property type="molecule type" value="Transcribed_RNA"/>
</dbReference>
<dbReference type="Pfam" id="PF20710">
    <property type="entry name" value="DUF6824"/>
    <property type="match status" value="1"/>
</dbReference>
<evidence type="ECO:0000313" key="3">
    <source>
        <dbReference type="EMBL" id="CAD8883132.1"/>
    </source>
</evidence>
<evidence type="ECO:0000259" key="2">
    <source>
        <dbReference type="Pfam" id="PF20710"/>
    </source>
</evidence>
<gene>
    <name evidence="3" type="ORF">CHYS00102_LOCUS10327</name>
    <name evidence="4" type="ORF">CHYS00102_LOCUS10328</name>
</gene>
<organism evidence="4">
    <name type="scientific">Corethron hystrix</name>
    <dbReference type="NCBI Taxonomy" id="216773"/>
    <lineage>
        <taxon>Eukaryota</taxon>
        <taxon>Sar</taxon>
        <taxon>Stramenopiles</taxon>
        <taxon>Ochrophyta</taxon>
        <taxon>Bacillariophyta</taxon>
        <taxon>Coscinodiscophyceae</taxon>
        <taxon>Corethrophycidae</taxon>
        <taxon>Corethrales</taxon>
        <taxon>Corethraceae</taxon>
        <taxon>Corethron</taxon>
    </lineage>
</organism>
<feature type="domain" description="DUF6824" evidence="2">
    <location>
        <begin position="15"/>
        <end position="98"/>
    </location>
</feature>
<evidence type="ECO:0000256" key="1">
    <source>
        <dbReference type="SAM" id="MobiDB-lite"/>
    </source>
</evidence>
<feature type="compositionally biased region" description="Basic and acidic residues" evidence="1">
    <location>
        <begin position="110"/>
        <end position="124"/>
    </location>
</feature>
<feature type="compositionally biased region" description="Basic residues" evidence="1">
    <location>
        <begin position="99"/>
        <end position="109"/>
    </location>
</feature>
<reference evidence="4" key="1">
    <citation type="submission" date="2021-01" db="EMBL/GenBank/DDBJ databases">
        <authorList>
            <person name="Corre E."/>
            <person name="Pelletier E."/>
            <person name="Niang G."/>
            <person name="Scheremetjew M."/>
            <person name="Finn R."/>
            <person name="Kale V."/>
            <person name="Holt S."/>
            <person name="Cochrane G."/>
            <person name="Meng A."/>
            <person name="Brown T."/>
            <person name="Cohen L."/>
        </authorList>
    </citation>
    <scope>NUCLEOTIDE SEQUENCE</scope>
    <source>
        <strain evidence="4">308</strain>
    </source>
</reference>
<accession>A0A6U5FH61</accession>
<proteinExistence type="predicted"/>
<dbReference type="InterPro" id="IPR049227">
    <property type="entry name" value="DUF6824"/>
</dbReference>
<feature type="region of interest" description="Disordered" evidence="1">
    <location>
        <begin position="99"/>
        <end position="127"/>
    </location>
</feature>
<protein>
    <recommendedName>
        <fullName evidence="2">DUF6824 domain-containing protein</fullName>
    </recommendedName>
</protein>